<protein>
    <submittedName>
        <fullName evidence="3">GATA zinc finger domain-containing protein 14</fullName>
    </submittedName>
</protein>
<organism evidence="2 3">
    <name type="scientific">Cephus cinctus</name>
    <name type="common">Wheat stem sawfly</name>
    <dbReference type="NCBI Taxonomy" id="211228"/>
    <lineage>
        <taxon>Eukaryota</taxon>
        <taxon>Metazoa</taxon>
        <taxon>Ecdysozoa</taxon>
        <taxon>Arthropoda</taxon>
        <taxon>Hexapoda</taxon>
        <taxon>Insecta</taxon>
        <taxon>Pterygota</taxon>
        <taxon>Neoptera</taxon>
        <taxon>Endopterygota</taxon>
        <taxon>Hymenoptera</taxon>
        <taxon>Cephoidea</taxon>
        <taxon>Cephidae</taxon>
        <taxon>Cephus</taxon>
    </lineage>
</organism>
<feature type="compositionally biased region" description="Polar residues" evidence="1">
    <location>
        <begin position="305"/>
        <end position="321"/>
    </location>
</feature>
<feature type="region of interest" description="Disordered" evidence="1">
    <location>
        <begin position="231"/>
        <end position="337"/>
    </location>
</feature>
<feature type="region of interest" description="Disordered" evidence="1">
    <location>
        <begin position="531"/>
        <end position="566"/>
    </location>
</feature>
<feature type="region of interest" description="Disordered" evidence="1">
    <location>
        <begin position="125"/>
        <end position="198"/>
    </location>
</feature>
<gene>
    <name evidence="3" type="primary">LOC107263854</name>
</gene>
<dbReference type="AlphaFoldDB" id="A0AAJ7FDY3"/>
<proteinExistence type="predicted"/>
<feature type="region of interest" description="Disordered" evidence="1">
    <location>
        <begin position="420"/>
        <end position="507"/>
    </location>
</feature>
<feature type="compositionally biased region" description="Polar residues" evidence="1">
    <location>
        <begin position="430"/>
        <end position="440"/>
    </location>
</feature>
<feature type="compositionally biased region" description="Polar residues" evidence="1">
    <location>
        <begin position="30"/>
        <end position="39"/>
    </location>
</feature>
<feature type="compositionally biased region" description="Basic and acidic residues" evidence="1">
    <location>
        <begin position="241"/>
        <end position="265"/>
    </location>
</feature>
<feature type="compositionally biased region" description="Polar residues" evidence="1">
    <location>
        <begin position="267"/>
        <end position="296"/>
    </location>
</feature>
<reference evidence="3" key="1">
    <citation type="submission" date="2025-08" db="UniProtKB">
        <authorList>
            <consortium name="RefSeq"/>
        </authorList>
    </citation>
    <scope>IDENTIFICATION</scope>
</reference>
<feature type="compositionally biased region" description="Polar residues" evidence="1">
    <location>
        <begin position="231"/>
        <end position="240"/>
    </location>
</feature>
<dbReference type="GeneID" id="107263854"/>
<sequence length="849" mass="97300">MFKIIKTKHKHLSGHSAVSDAHKTEEDNSLNRSNSWFNDSSRESDHNDEHVIKSKRILRNTKHKEITGNVFDDLLSEDKNITSTRSIENANESKDSLERSIKKSRLNIFKKKRLSLLGSMVQKAIEDDDTMEESNEQNVTAENDPASNANNLSMSPAPMTQTLHSKMNNSENNSFNSKTKEQTPSQLKSQLNTSESLNRSNTLNPMIILTHSPEIDNLVSEIGSRLLIDQGSDNRPYQEQNSEHKDMSKKVLNKKTVDESQDHSKSKNMNRSARQINKTNPTTPQRQTRSSHSSMYISHIEKTDFSTGSDADNSLSESGNPSIAKRKALTAGRRTRSTASLNRINESYRLNMNQSQNVERFRMIRSQSKSNIQDSPKSIKRLHMSFLNLRNKSPEKTEETIENVENDKSRKNVQFLLSSKKSISQNQNSTESESLENLATESKDMRHSIENNQINSKISEESLNRDSESPISPSQISSPKKSITHNKDDSKNDETKSDENDLPKSKPNFLRKLHKSLAADVFDNILSSKSIKDSNTNMTSDKSPTEVPRDNNSPVSNTTKRSDVDFCPDTPSISNLGMIPISQSTPYNKKIVPSTPSPMKRISNENFVNESINNIVKRPTIISSVTSNFKISRTTKKQIILNENADQASTQILQDKDKMAEIKKTLDNIKKRELEKIDRYLTKIPSDRINKPTIPNERPFQLTNKESIKKPKQVDKAYIVNGRVYKRPKLPRPKSWATNRLYQYLWKRLEPKYKLNTRVRSEKFIIMLADVVSLTIRRKKYNNYIKEIEVLMKEMARLEIIKTRNDFYDFCYEFLPYEFRVKATPILLPGNVMSIPYDPELLHTPILNE</sequence>
<feature type="region of interest" description="Disordered" evidence="1">
    <location>
        <begin position="1"/>
        <end position="48"/>
    </location>
</feature>
<name>A0AAJ7FDY3_CEPCN</name>
<dbReference type="RefSeq" id="XP_015586987.1">
    <property type="nucleotide sequence ID" value="XM_015731501.1"/>
</dbReference>
<feature type="compositionally biased region" description="Polar residues" evidence="1">
    <location>
        <begin position="531"/>
        <end position="542"/>
    </location>
</feature>
<accession>A0AAJ7FDY3</accession>
<keyword evidence="2" id="KW-1185">Reference proteome</keyword>
<evidence type="ECO:0000256" key="1">
    <source>
        <dbReference type="SAM" id="MobiDB-lite"/>
    </source>
</evidence>
<feature type="compositionally biased region" description="Basic and acidic residues" evidence="1">
    <location>
        <begin position="458"/>
        <end position="468"/>
    </location>
</feature>
<feature type="compositionally biased region" description="Acidic residues" evidence="1">
    <location>
        <begin position="126"/>
        <end position="135"/>
    </location>
</feature>
<feature type="compositionally biased region" description="Polar residues" evidence="1">
    <location>
        <begin position="550"/>
        <end position="559"/>
    </location>
</feature>
<feature type="compositionally biased region" description="Basic and acidic residues" evidence="1">
    <location>
        <begin position="485"/>
        <end position="504"/>
    </location>
</feature>
<evidence type="ECO:0000313" key="2">
    <source>
        <dbReference type="Proteomes" id="UP000694920"/>
    </source>
</evidence>
<feature type="compositionally biased region" description="Basic residues" evidence="1">
    <location>
        <begin position="1"/>
        <end position="13"/>
    </location>
</feature>
<feature type="compositionally biased region" description="Polar residues" evidence="1">
    <location>
        <begin position="136"/>
        <end position="198"/>
    </location>
</feature>
<evidence type="ECO:0000313" key="3">
    <source>
        <dbReference type="RefSeq" id="XP_015586987.1"/>
    </source>
</evidence>
<dbReference type="KEGG" id="ccin:107263854"/>
<feature type="compositionally biased region" description="Basic residues" evidence="1">
    <location>
        <begin position="324"/>
        <end position="336"/>
    </location>
</feature>
<feature type="compositionally biased region" description="Low complexity" evidence="1">
    <location>
        <begin position="420"/>
        <end position="429"/>
    </location>
</feature>
<feature type="compositionally biased region" description="Low complexity" evidence="1">
    <location>
        <begin position="469"/>
        <end position="481"/>
    </location>
</feature>
<dbReference type="Proteomes" id="UP000694920">
    <property type="component" value="Unplaced"/>
</dbReference>